<dbReference type="PANTHER" id="PTHR47151">
    <property type="entry name" value="LEU/ILE/VAL-BINDING ABC TRANSPORTER SUBUNIT"/>
    <property type="match status" value="1"/>
</dbReference>
<comment type="similarity">
    <text evidence="1">Belongs to the leucine-binding protein family.</text>
</comment>
<keyword evidence="3" id="KW-0472">Membrane</keyword>
<organism evidence="5 6">
    <name type="scientific">Desulfonema magnum</name>
    <dbReference type="NCBI Taxonomy" id="45655"/>
    <lineage>
        <taxon>Bacteria</taxon>
        <taxon>Pseudomonadati</taxon>
        <taxon>Thermodesulfobacteriota</taxon>
        <taxon>Desulfobacteria</taxon>
        <taxon>Desulfobacterales</taxon>
        <taxon>Desulfococcaceae</taxon>
        <taxon>Desulfonema</taxon>
    </lineage>
</organism>
<keyword evidence="6" id="KW-1185">Reference proteome</keyword>
<dbReference type="Pfam" id="PF13458">
    <property type="entry name" value="Peripla_BP_6"/>
    <property type="match status" value="1"/>
</dbReference>
<accession>A0A975BFC2</accession>
<name>A0A975BFC2_9BACT</name>
<feature type="transmembrane region" description="Helical" evidence="3">
    <location>
        <begin position="651"/>
        <end position="669"/>
    </location>
</feature>
<dbReference type="AlphaFoldDB" id="A0A975BFC2"/>
<feature type="domain" description="Leucine-binding protein" evidence="4">
    <location>
        <begin position="33"/>
        <end position="393"/>
    </location>
</feature>
<feature type="transmembrane region" description="Helical" evidence="3">
    <location>
        <begin position="676"/>
        <end position="697"/>
    </location>
</feature>
<keyword evidence="2" id="KW-0732">Signal</keyword>
<dbReference type="InterPro" id="IPR036734">
    <property type="entry name" value="Neur_chan_lig-bd_sf"/>
</dbReference>
<feature type="transmembrane region" description="Helical" evidence="3">
    <location>
        <begin position="709"/>
        <end position="729"/>
    </location>
</feature>
<reference evidence="5" key="1">
    <citation type="journal article" date="2021" name="Microb. Physiol.">
        <title>Proteogenomic Insights into the Physiology of Marine, Sulfate-Reducing, Filamentous Desulfonema limicola and Desulfonema magnum.</title>
        <authorList>
            <person name="Schnaars V."/>
            <person name="Wohlbrand L."/>
            <person name="Scheve S."/>
            <person name="Hinrichs C."/>
            <person name="Reinhardt R."/>
            <person name="Rabus R."/>
        </authorList>
    </citation>
    <scope>NUCLEOTIDE SEQUENCE</scope>
    <source>
        <strain evidence="5">4be13</strain>
    </source>
</reference>
<keyword evidence="3" id="KW-1133">Transmembrane helix</keyword>
<evidence type="ECO:0000256" key="2">
    <source>
        <dbReference type="ARBA" id="ARBA00022729"/>
    </source>
</evidence>
<protein>
    <submittedName>
        <fullName evidence="5">Leucine binding domain-containing protein</fullName>
    </submittedName>
</protein>
<dbReference type="RefSeq" id="WP_207680899.1">
    <property type="nucleotide sequence ID" value="NZ_CP061800.1"/>
</dbReference>
<evidence type="ECO:0000313" key="6">
    <source>
        <dbReference type="Proteomes" id="UP000663722"/>
    </source>
</evidence>
<gene>
    <name evidence="5" type="ORF">dnm_003850</name>
</gene>
<evidence type="ECO:0000313" key="5">
    <source>
        <dbReference type="EMBL" id="QTA84391.1"/>
    </source>
</evidence>
<dbReference type="GO" id="GO:0005230">
    <property type="term" value="F:extracellular ligand-gated monoatomic ion channel activity"/>
    <property type="evidence" value="ECO:0007669"/>
    <property type="project" value="InterPro"/>
</dbReference>
<feature type="transmembrane region" description="Helical" evidence="3">
    <location>
        <begin position="741"/>
        <end position="760"/>
    </location>
</feature>
<dbReference type="CDD" id="cd19985">
    <property type="entry name" value="PBP1_ABC_HAAT-like"/>
    <property type="match status" value="1"/>
</dbReference>
<evidence type="ECO:0000256" key="1">
    <source>
        <dbReference type="ARBA" id="ARBA00010062"/>
    </source>
</evidence>
<dbReference type="EMBL" id="CP061800">
    <property type="protein sequence ID" value="QTA84391.1"/>
    <property type="molecule type" value="Genomic_DNA"/>
</dbReference>
<dbReference type="Proteomes" id="UP000663722">
    <property type="component" value="Chromosome"/>
</dbReference>
<dbReference type="KEGG" id="dmm:dnm_003850"/>
<proteinExistence type="inferred from homology"/>
<dbReference type="Gene3D" id="2.70.170.10">
    <property type="entry name" value="Neurotransmitter-gated ion-channel ligand-binding domain"/>
    <property type="match status" value="1"/>
</dbReference>
<keyword evidence="3" id="KW-0812">Transmembrane</keyword>
<dbReference type="Gene3D" id="3.40.50.2300">
    <property type="match status" value="2"/>
</dbReference>
<dbReference type="PANTHER" id="PTHR47151:SF2">
    <property type="entry name" value="AMINO ACID BINDING PROTEIN"/>
    <property type="match status" value="1"/>
</dbReference>
<dbReference type="InterPro" id="IPR028081">
    <property type="entry name" value="Leu-bd"/>
</dbReference>
<sequence>MKKNLLIHLLFISVCLIVFSLSYIVPRLKKEIIYIALAGPMSGSYKKWGQEMLKGSLLYLDKIRNQGGGPENKKIELIITDDHRDERTAIREAVKLVSENKALLVLGHSSSPISVAAGNIYKKGKIPAITASATAESVTLENEWYFRIIPNNTIQANFIAHYISRALNATSVSLIFDQDSYGASLAKSFETAARELGISISIKQGFDIKDPYLNKELAHIAKKIAATNDPGMIFLATHGAEGVKLVKLLKDENPDTAYSIIGPDSFSARSFVERFSKYPREQSSPGHYSDGIYAASPYLMDIGTEKTYNFKQEYIDKYNEAPSWIAACYYDAMYAAVEAIKKADIRSNKNIANNRKKIRDALANFRTNKHAIRGITGNICFNANGDIERPYAMGFYDKQQFRTSFFQYQQPTTSKPIDKIIKKMLTGELISINGKIMNRVRVVYTGIHINEVSNIRVKNSGYTIDFYLWFRFQDDFNDADIEFINLVIPDKKDSDSELADLLDDQPIVDQPIMEEVKNDVITRVYRIKADFKAEFDFHDYPFDHHMIGIRFRHTDQTRDKLIYIPDEWGMPQSLARFIPRFRSEGNKRKIPVRPVPGWNIGNDISFYENSISTMSTLGNPIFFDVQNIITFSQFNAAIRIERKGLNLIKNFVPMIIMAVVLCLTCLVPPNRLGTRVLSFMLILISNAVCHRILLSGLPVEYLLTVEYGLFAMYLFVTFSVGISIFLYIRHKQGRAITFLSYAEKVFHPFVVLIVAAYFYFKYFSLKL</sequence>
<dbReference type="SUPFAM" id="SSF53822">
    <property type="entry name" value="Periplasmic binding protein-like I"/>
    <property type="match status" value="1"/>
</dbReference>
<evidence type="ECO:0000256" key="3">
    <source>
        <dbReference type="SAM" id="Phobius"/>
    </source>
</evidence>
<dbReference type="InterPro" id="IPR028082">
    <property type="entry name" value="Peripla_BP_I"/>
</dbReference>
<evidence type="ECO:0000259" key="4">
    <source>
        <dbReference type="Pfam" id="PF13458"/>
    </source>
</evidence>
<dbReference type="GO" id="GO:0016020">
    <property type="term" value="C:membrane"/>
    <property type="evidence" value="ECO:0007669"/>
    <property type="project" value="InterPro"/>
</dbReference>